<evidence type="ECO:0000259" key="5">
    <source>
        <dbReference type="SMART" id="SM00291"/>
    </source>
</evidence>
<comment type="caution">
    <text evidence="6">The sequence shown here is derived from an EMBL/GenBank/DDBJ whole genome shotgun (WGS) entry which is preliminary data.</text>
</comment>
<dbReference type="PANTHER" id="PTHR20930:SF0">
    <property type="entry name" value="PROTEIN ILRUN"/>
    <property type="match status" value="1"/>
</dbReference>
<dbReference type="Pfam" id="PF00569">
    <property type="entry name" value="ZZ"/>
    <property type="match status" value="2"/>
</dbReference>
<evidence type="ECO:0000313" key="6">
    <source>
        <dbReference type="EMBL" id="KDN52114.1"/>
    </source>
</evidence>
<proteinExistence type="predicted"/>
<dbReference type="EMBL" id="JMSN01000014">
    <property type="protein sequence ID" value="KDN52114.1"/>
    <property type="molecule type" value="Genomic_DNA"/>
</dbReference>
<evidence type="ECO:0000256" key="4">
    <source>
        <dbReference type="SAM" id="MobiDB-lite"/>
    </source>
</evidence>
<feature type="region of interest" description="Disordered" evidence="4">
    <location>
        <begin position="761"/>
        <end position="813"/>
    </location>
</feature>
<protein>
    <recommendedName>
        <fullName evidence="5">ZZ-type domain-containing protein</fullName>
    </recommendedName>
</protein>
<dbReference type="Gene3D" id="3.30.60.90">
    <property type="match status" value="2"/>
</dbReference>
<gene>
    <name evidence="6" type="ORF">K437DRAFT_254674</name>
</gene>
<dbReference type="InterPro" id="IPR000433">
    <property type="entry name" value="Znf_ZZ"/>
</dbReference>
<dbReference type="CDD" id="cd02340">
    <property type="entry name" value="ZZ_NBR1_like"/>
    <property type="match status" value="2"/>
</dbReference>
<dbReference type="OrthoDB" id="661148at2759"/>
<evidence type="ECO:0000256" key="1">
    <source>
        <dbReference type="ARBA" id="ARBA00022723"/>
    </source>
</evidence>
<dbReference type="GO" id="GO:0008270">
    <property type="term" value="F:zinc ion binding"/>
    <property type="evidence" value="ECO:0007669"/>
    <property type="project" value="UniProtKB-KW"/>
</dbReference>
<dbReference type="Proteomes" id="UP000027361">
    <property type="component" value="Unassembled WGS sequence"/>
</dbReference>
<dbReference type="HOGENOM" id="CLU_347223_0_0_1"/>
<dbReference type="AlphaFoldDB" id="A0A066WM86"/>
<dbReference type="Pfam" id="PF16158">
    <property type="entry name" value="N_BRCA1_IG"/>
    <property type="match status" value="1"/>
</dbReference>
<dbReference type="SUPFAM" id="SSF57850">
    <property type="entry name" value="RING/U-box"/>
    <property type="match status" value="2"/>
</dbReference>
<evidence type="ECO:0000256" key="3">
    <source>
        <dbReference type="ARBA" id="ARBA00022833"/>
    </source>
</evidence>
<reference evidence="6 7" key="1">
    <citation type="submission" date="2014-05" db="EMBL/GenBank/DDBJ databases">
        <title>Draft genome sequence of a rare smut relative, Tilletiaria anomala UBC 951.</title>
        <authorList>
            <consortium name="DOE Joint Genome Institute"/>
            <person name="Toome M."/>
            <person name="Kuo A."/>
            <person name="Henrissat B."/>
            <person name="Lipzen A."/>
            <person name="Tritt A."/>
            <person name="Yoshinaga Y."/>
            <person name="Zane M."/>
            <person name="Barry K."/>
            <person name="Grigoriev I.V."/>
            <person name="Spatafora J.W."/>
            <person name="Aimea M.C."/>
        </authorList>
    </citation>
    <scope>NUCLEOTIDE SEQUENCE [LARGE SCALE GENOMIC DNA]</scope>
    <source>
        <strain evidence="6 7">UBC 951</strain>
    </source>
</reference>
<dbReference type="InterPro" id="IPR043145">
    <property type="entry name" value="Znf_ZZ_sf"/>
</dbReference>
<dbReference type="InParanoid" id="A0A066WM86"/>
<evidence type="ECO:0000256" key="2">
    <source>
        <dbReference type="ARBA" id="ARBA00022771"/>
    </source>
</evidence>
<sequence>MAQATSSTLGATASPSPPHFFLCSVSLKGNLAAEWPTLASGLIPYAIGKLDPDVQTDHATSINDGHSQGTAMPAEQLKQLEDQLKDVKWQVEQHLRKYALAQNALPILQDRQLHVELATGVPRAPYFGILSIPFCSSSAELRMRLGPTTILAAHVWFKDDPQRPRLHHAEIGNDRLEIDTVPNLIVNACLMSAQRIAVGPPKQWNTNVRTDADIRHFRRKVELNVKNLFGLNDTVEVVLLFRRPSSESLRALSKHSSKRSFELAVAEAVSDQKPLGVEVRLKGPLPESCKLSPKPSLQTLAAEPPQAESAAQPKASDVVDLPQLRTLLADTVSSSVSFLLDGAHQKLTSTLNEHLARFVEIVSEHSVSIEEARLRINEGQTPSTMTVPKHEAACDLCDTMIHGVRRKCAVCPDFDCCATCAPRLPDVHVGHGFFVSRDPAAFPQCSQRSHYAWYHPNVICDNCDSGITGTRYKCIACDWDLCQVCEADPAQDHASLHGLNHLFLKIDKPLGREGGFSGNSATTSAVARAQEYVREKLNAFDVRASGSSSSPPCAEVPSVSLDMHEVRPFASAPVVSSAAQPNLVEEKRALTASACVPMGEKQGLLLVEDGAPFNGTYLPIGCQFTKAWTIKNVSTQAISHLELSHAAGETFGAKTALVNEGRPLQSGESVQVPLDHLVAPTTKGRSQALFKLKGSSPHYETSLGLWVDINVTAIDEYEECNGSGSGTSSILVPPEPPTVSSADVLMALGGHQADETQQVTLEPGSDATPTSSVTIAGSEFDFGGSHTPESSASQEDGYIFVDDSEESLEDGEQ</sequence>
<dbReference type="InterPro" id="IPR013783">
    <property type="entry name" value="Ig-like_fold"/>
</dbReference>
<keyword evidence="2" id="KW-0863">Zinc-finger</keyword>
<name>A0A066WM86_TILAU</name>
<feature type="compositionally biased region" description="Low complexity" evidence="4">
    <location>
        <begin position="301"/>
        <end position="315"/>
    </location>
</feature>
<dbReference type="PANTHER" id="PTHR20930">
    <property type="entry name" value="OVARIAN CARCINOMA ANTIGEN CA125-RELATED"/>
    <property type="match status" value="1"/>
</dbReference>
<dbReference type="STRING" id="1037660.A0A066WM86"/>
<keyword evidence="7" id="KW-1185">Reference proteome</keyword>
<dbReference type="GeneID" id="25263942"/>
<accession>A0A066WM86</accession>
<dbReference type="OMA" id="CATCAPR"/>
<keyword evidence="3" id="KW-0862">Zinc</keyword>
<dbReference type="InterPro" id="IPR032350">
    <property type="entry name" value="Nbr1_FW"/>
</dbReference>
<dbReference type="Gene3D" id="2.60.40.10">
    <property type="entry name" value="Immunoglobulins"/>
    <property type="match status" value="1"/>
</dbReference>
<evidence type="ECO:0000313" key="7">
    <source>
        <dbReference type="Proteomes" id="UP000027361"/>
    </source>
</evidence>
<keyword evidence="1" id="KW-0479">Metal-binding</keyword>
<feature type="region of interest" description="Disordered" evidence="4">
    <location>
        <begin position="288"/>
        <end position="315"/>
    </location>
</feature>
<feature type="domain" description="ZZ-type" evidence="5">
    <location>
        <begin position="388"/>
        <end position="433"/>
    </location>
</feature>
<feature type="domain" description="ZZ-type" evidence="5">
    <location>
        <begin position="454"/>
        <end position="495"/>
    </location>
</feature>
<dbReference type="SMART" id="SM00291">
    <property type="entry name" value="ZnF_ZZ"/>
    <property type="match status" value="2"/>
</dbReference>
<dbReference type="RefSeq" id="XP_013244957.1">
    <property type="nucleotide sequence ID" value="XM_013389503.1"/>
</dbReference>
<organism evidence="6 7">
    <name type="scientific">Tilletiaria anomala (strain ATCC 24038 / CBS 436.72 / UBC 951)</name>
    <dbReference type="NCBI Taxonomy" id="1037660"/>
    <lineage>
        <taxon>Eukaryota</taxon>
        <taxon>Fungi</taxon>
        <taxon>Dikarya</taxon>
        <taxon>Basidiomycota</taxon>
        <taxon>Ustilaginomycotina</taxon>
        <taxon>Exobasidiomycetes</taxon>
        <taxon>Georgefischeriales</taxon>
        <taxon>Tilletiariaceae</taxon>
        <taxon>Tilletiaria</taxon>
    </lineage>
</organism>
<feature type="compositionally biased region" description="Acidic residues" evidence="4">
    <location>
        <begin position="802"/>
        <end position="813"/>
    </location>
</feature>